<evidence type="ECO:0000313" key="11">
    <source>
        <dbReference type="EMBL" id="CAD5115089.1"/>
    </source>
</evidence>
<dbReference type="GO" id="GO:0005634">
    <property type="term" value="C:nucleus"/>
    <property type="evidence" value="ECO:0007669"/>
    <property type="project" value="UniProtKB-SubCell"/>
</dbReference>
<sequence>MQTVSFKQAMSNVSLIKCDVCGIFLNSKDQAYQHNIGSKHYRNLKKLSLPIPPEIEALHGGNNKTKPQNSNTEAEKADNKFDNGRKNSSNEDNENQIPSVISTLGSKNNETVSSNPVNDALIKNLRGELSTKKKIEIPCEICFERFECTVCGIFTSSSGNLEDHRRGAKHRRCINIKAKLAGAGSTASKAAEEMPGRVKDMYYCSVCDISVISPMTLRVHLSSEFHKKRHSEKNNKEDIEHLHTVGSNYLSSDRPIGPADYPPNFRKNKQIATTWKEAKEQQDRKKSTRKNCNSYGFVKGSIDNSHNASQCAQSEKRKRSWKDYNYGSSAANINNSAGFYNGQTYNMIQTAINYYSENLYGQSQMSQQVQSNASSYNPYESGFWNQFNQPNNYMPNVQYPTTHLKERVELEDDYSCYFS</sequence>
<dbReference type="Pfam" id="PF12874">
    <property type="entry name" value="zf-met"/>
    <property type="match status" value="2"/>
</dbReference>
<dbReference type="EMBL" id="CAJFCJ010000005">
    <property type="protein sequence ID" value="CAD5115089.1"/>
    <property type="molecule type" value="Genomic_DNA"/>
</dbReference>
<keyword evidence="2" id="KW-0479">Metal-binding</keyword>
<dbReference type="GO" id="GO:0003676">
    <property type="term" value="F:nucleic acid binding"/>
    <property type="evidence" value="ECO:0007669"/>
    <property type="project" value="InterPro"/>
</dbReference>
<dbReference type="InterPro" id="IPR051845">
    <property type="entry name" value="Znf385"/>
</dbReference>
<dbReference type="SMART" id="SM00355">
    <property type="entry name" value="ZnF_C2H2"/>
    <property type="match status" value="3"/>
</dbReference>
<dbReference type="OrthoDB" id="6288877at2759"/>
<dbReference type="AlphaFoldDB" id="A0A7I8VFX9"/>
<evidence type="ECO:0000256" key="3">
    <source>
        <dbReference type="ARBA" id="ARBA00022737"/>
    </source>
</evidence>
<keyword evidence="12" id="KW-1185">Reference proteome</keyword>
<dbReference type="SMART" id="SM00451">
    <property type="entry name" value="ZnF_U1"/>
    <property type="match status" value="3"/>
</dbReference>
<reference evidence="11 12" key="1">
    <citation type="submission" date="2020-08" db="EMBL/GenBank/DDBJ databases">
        <authorList>
            <person name="Hejnol A."/>
        </authorList>
    </citation>
    <scope>NUCLEOTIDE SEQUENCE [LARGE SCALE GENOMIC DNA]</scope>
</reference>
<proteinExistence type="predicted"/>
<dbReference type="PROSITE" id="PS50157">
    <property type="entry name" value="ZINC_FINGER_C2H2_2"/>
    <property type="match status" value="1"/>
</dbReference>
<dbReference type="Proteomes" id="UP000549394">
    <property type="component" value="Unassembled WGS sequence"/>
</dbReference>
<organism evidence="11 12">
    <name type="scientific">Dimorphilus gyrociliatus</name>
    <dbReference type="NCBI Taxonomy" id="2664684"/>
    <lineage>
        <taxon>Eukaryota</taxon>
        <taxon>Metazoa</taxon>
        <taxon>Spiralia</taxon>
        <taxon>Lophotrochozoa</taxon>
        <taxon>Annelida</taxon>
        <taxon>Polychaeta</taxon>
        <taxon>Polychaeta incertae sedis</taxon>
        <taxon>Dinophilidae</taxon>
        <taxon>Dimorphilus</taxon>
    </lineage>
</organism>
<dbReference type="PANTHER" id="PTHR23067:SF14">
    <property type="entry name" value="C2H2-TYPE DOMAIN-CONTAINING PROTEIN"/>
    <property type="match status" value="1"/>
</dbReference>
<feature type="region of interest" description="Disordered" evidence="8">
    <location>
        <begin position="55"/>
        <end position="96"/>
    </location>
</feature>
<comment type="caution">
    <text evidence="11">The sequence shown here is derived from an EMBL/GenBank/DDBJ whole genome shotgun (WGS) entry which is preliminary data.</text>
</comment>
<dbReference type="GO" id="GO:0008270">
    <property type="term" value="F:zinc ion binding"/>
    <property type="evidence" value="ECO:0007669"/>
    <property type="project" value="UniProtKB-KW"/>
</dbReference>
<gene>
    <name evidence="11" type="ORF">DGYR_LOCUS3863</name>
</gene>
<evidence type="ECO:0000256" key="5">
    <source>
        <dbReference type="ARBA" id="ARBA00022833"/>
    </source>
</evidence>
<accession>A0A7I8VFX9</accession>
<comment type="subcellular location">
    <subcellularLocation>
        <location evidence="1">Nucleus</location>
    </subcellularLocation>
</comment>
<protein>
    <submittedName>
        <fullName evidence="11">DgyrCDS4101</fullName>
    </submittedName>
</protein>
<evidence type="ECO:0000256" key="7">
    <source>
        <dbReference type="PROSITE-ProRule" id="PRU00042"/>
    </source>
</evidence>
<feature type="compositionally biased region" description="Polar residues" evidence="8">
    <location>
        <begin position="62"/>
        <end position="72"/>
    </location>
</feature>
<keyword evidence="4 7" id="KW-0863">Zinc-finger</keyword>
<dbReference type="InterPro" id="IPR003604">
    <property type="entry name" value="Matrin/U1-like-C_Znf_C2H2"/>
</dbReference>
<feature type="domain" description="Matrin-type" evidence="10">
    <location>
        <begin position="16"/>
        <end position="46"/>
    </location>
</feature>
<name>A0A7I8VFX9_9ANNE</name>
<evidence type="ECO:0000256" key="8">
    <source>
        <dbReference type="SAM" id="MobiDB-lite"/>
    </source>
</evidence>
<evidence type="ECO:0000259" key="9">
    <source>
        <dbReference type="PROSITE" id="PS50157"/>
    </source>
</evidence>
<feature type="compositionally biased region" description="Basic and acidic residues" evidence="8">
    <location>
        <begin position="73"/>
        <end position="89"/>
    </location>
</feature>
<feature type="domain" description="C2H2-type" evidence="9">
    <location>
        <begin position="146"/>
        <end position="170"/>
    </location>
</feature>
<keyword evidence="6" id="KW-0539">Nucleus</keyword>
<keyword evidence="5" id="KW-0862">Zinc</keyword>
<evidence type="ECO:0000256" key="6">
    <source>
        <dbReference type="ARBA" id="ARBA00023242"/>
    </source>
</evidence>
<dbReference type="PANTHER" id="PTHR23067">
    <property type="entry name" value="DOUBLE-STRANDED RNA-BINDING ZINC FINGER PROTEIN"/>
    <property type="match status" value="1"/>
</dbReference>
<dbReference type="InterPro" id="IPR036236">
    <property type="entry name" value="Znf_C2H2_sf"/>
</dbReference>
<evidence type="ECO:0000256" key="2">
    <source>
        <dbReference type="ARBA" id="ARBA00022723"/>
    </source>
</evidence>
<evidence type="ECO:0000256" key="1">
    <source>
        <dbReference type="ARBA" id="ARBA00004123"/>
    </source>
</evidence>
<evidence type="ECO:0000313" key="12">
    <source>
        <dbReference type="Proteomes" id="UP000549394"/>
    </source>
</evidence>
<dbReference type="InterPro" id="IPR000690">
    <property type="entry name" value="Matrin/U1-C_Znf_C2H2"/>
</dbReference>
<dbReference type="InterPro" id="IPR013087">
    <property type="entry name" value="Znf_C2H2_type"/>
</dbReference>
<dbReference type="PROSITE" id="PS50171">
    <property type="entry name" value="ZF_MATRIN"/>
    <property type="match status" value="1"/>
</dbReference>
<dbReference type="SUPFAM" id="SSF57667">
    <property type="entry name" value="beta-beta-alpha zinc fingers"/>
    <property type="match status" value="2"/>
</dbReference>
<evidence type="ECO:0000256" key="4">
    <source>
        <dbReference type="ARBA" id="ARBA00022771"/>
    </source>
</evidence>
<keyword evidence="3" id="KW-0677">Repeat</keyword>
<dbReference type="Gene3D" id="3.30.160.60">
    <property type="entry name" value="Classic Zinc Finger"/>
    <property type="match status" value="2"/>
</dbReference>
<evidence type="ECO:0000259" key="10">
    <source>
        <dbReference type="PROSITE" id="PS50171"/>
    </source>
</evidence>
<dbReference type="PROSITE" id="PS00028">
    <property type="entry name" value="ZINC_FINGER_C2H2_1"/>
    <property type="match status" value="1"/>
</dbReference>